<keyword evidence="3" id="KW-1185">Reference proteome</keyword>
<dbReference type="AlphaFoldDB" id="A0AAN0NM32"/>
<feature type="domain" description="Stress-response A/B barrel" evidence="1">
    <location>
        <begin position="2"/>
        <end position="100"/>
    </location>
</feature>
<evidence type="ECO:0000259" key="1">
    <source>
        <dbReference type="PROSITE" id="PS51502"/>
    </source>
</evidence>
<dbReference type="KEGG" id="yrh:AABB31_06900"/>
<dbReference type="SMART" id="SM00886">
    <property type="entry name" value="Dabb"/>
    <property type="match status" value="1"/>
</dbReference>
<reference evidence="3" key="1">
    <citation type="submission" date="2024-04" db="EMBL/GenBank/DDBJ databases">
        <title>Phylogenomic analyses of a clade within the roseobacter group suggest taxonomic reassignments of species of the genera Aestuariivita, Citreicella, Loktanella, Nautella, Pelagibaca, Ruegeria, Thalassobius, Thiobacimonas and Tropicibacter, and the proposal o.</title>
        <authorList>
            <person name="Jeon C.O."/>
        </authorList>
    </citation>
    <scope>NUCLEOTIDE SEQUENCE [LARGE SCALE GENOMIC DNA]</scope>
    <source>
        <strain evidence="3">SS1-5</strain>
    </source>
</reference>
<accession>A0AAN0NM32</accession>
<name>A0AAN0NM32_9RHOB</name>
<dbReference type="InterPro" id="IPR013097">
    <property type="entry name" value="Dabb"/>
</dbReference>
<dbReference type="PROSITE" id="PS51502">
    <property type="entry name" value="S_R_A_B_BARREL"/>
    <property type="match status" value="1"/>
</dbReference>
<dbReference type="InterPro" id="IPR011008">
    <property type="entry name" value="Dimeric_a/b-barrel"/>
</dbReference>
<evidence type="ECO:0000313" key="2">
    <source>
        <dbReference type="EMBL" id="WZU68609.1"/>
    </source>
</evidence>
<reference evidence="2 3" key="2">
    <citation type="submission" date="2024-08" db="EMBL/GenBank/DDBJ databases">
        <title>Phylogenomic analyses of a clade within the roseobacter group suggest taxonomic reassignments of species of the genera Aestuariivita, Citreicella, Loktanella, Nautella, Pelagibaca, Ruegeria, Thalassobius, Thiobacimonas and Tropicibacter, and the proposal o.</title>
        <authorList>
            <person name="Jeon C.O."/>
        </authorList>
    </citation>
    <scope>NUCLEOTIDE SEQUENCE [LARGE SCALE GENOMIC DNA]</scope>
    <source>
        <strain evidence="2 3">SS1-5</strain>
    </source>
</reference>
<gene>
    <name evidence="2" type="ORF">AABB31_06900</name>
</gene>
<dbReference type="Proteomes" id="UP001470809">
    <property type="component" value="Chromosome"/>
</dbReference>
<evidence type="ECO:0000313" key="3">
    <source>
        <dbReference type="Proteomes" id="UP001470809"/>
    </source>
</evidence>
<dbReference type="SUPFAM" id="SSF54909">
    <property type="entry name" value="Dimeric alpha+beta barrel"/>
    <property type="match status" value="1"/>
</dbReference>
<dbReference type="Gene3D" id="3.30.70.100">
    <property type="match status" value="1"/>
</dbReference>
<dbReference type="Pfam" id="PF07876">
    <property type="entry name" value="Dabb"/>
    <property type="match status" value="1"/>
</dbReference>
<organism evidence="2 3">
    <name type="scientific">Yoonia rhodophyticola</name>
    <dbReference type="NCBI Taxonomy" id="3137370"/>
    <lineage>
        <taxon>Bacteria</taxon>
        <taxon>Pseudomonadati</taxon>
        <taxon>Pseudomonadota</taxon>
        <taxon>Alphaproteobacteria</taxon>
        <taxon>Rhodobacterales</taxon>
        <taxon>Paracoccaceae</taxon>
        <taxon>Yoonia</taxon>
    </lineage>
</organism>
<proteinExistence type="predicted"/>
<protein>
    <submittedName>
        <fullName evidence="2">Dabb family protein</fullName>
    </submittedName>
</protein>
<sequence>MIRHIVLLNLAPDHDAAALQSVMVGLDDLRADLPGFVHFEHGPNRDFENMSPDYDYGFICHFIDAAQSQAYLVNPVHQALGTRLVALCAGGVAGIMVVDLALTEGSVA</sequence>
<dbReference type="EMBL" id="CP151767">
    <property type="protein sequence ID" value="WZU68609.1"/>
    <property type="molecule type" value="Genomic_DNA"/>
</dbReference>
<dbReference type="RefSeq" id="WP_342077899.1">
    <property type="nucleotide sequence ID" value="NZ_CP151767.2"/>
</dbReference>